<evidence type="ECO:0000256" key="1">
    <source>
        <dbReference type="ARBA" id="ARBA00004496"/>
    </source>
</evidence>
<comment type="subcellular location">
    <subcellularLocation>
        <location evidence="1 8">Cytoplasm</location>
    </subcellularLocation>
</comment>
<organism evidence="9">
    <name type="scientific">Candidatus Caldatribacterium californiense</name>
    <dbReference type="NCBI Taxonomy" id="1454726"/>
    <lineage>
        <taxon>Bacteria</taxon>
        <taxon>Pseudomonadati</taxon>
        <taxon>Atribacterota</taxon>
        <taxon>Atribacteria</taxon>
        <taxon>Atribacterales</taxon>
        <taxon>Candidatus Caldatribacteriaceae</taxon>
        <taxon>Candidatus Caldatribacterium</taxon>
    </lineage>
</organism>
<accession>A0A7V3YKY7</accession>
<dbReference type="SUPFAM" id="SSF54637">
    <property type="entry name" value="Thioesterase/thiol ester dehydrase-isomerase"/>
    <property type="match status" value="1"/>
</dbReference>
<dbReference type="CDD" id="cd01288">
    <property type="entry name" value="FabZ"/>
    <property type="match status" value="1"/>
</dbReference>
<keyword evidence="2 8" id="KW-0963">Cytoplasm</keyword>
<sequence length="149" mass="17036">MEMDIRKIQEILPHRFPFLLVDRIVALEEGRVVGIKNVTVNEWFFQGHFPGRPIMPGVLILESMAQVGATMMMYMEEFRGCIPYFASLDNVRFRRPVVPGDQLVMEVTLLRMKGRVGKLKGVARVKDQVVAEAELGFSLVREEAREEVS</sequence>
<dbReference type="FunFam" id="3.10.129.10:FF:000001">
    <property type="entry name" value="3-hydroxyacyl-[acyl-carrier-protein] dehydratase FabZ"/>
    <property type="match status" value="1"/>
</dbReference>
<dbReference type="Pfam" id="PF07977">
    <property type="entry name" value="FabA"/>
    <property type="match status" value="1"/>
</dbReference>
<feature type="active site" evidence="8">
    <location>
        <position position="48"/>
    </location>
</feature>
<dbReference type="PANTHER" id="PTHR30272">
    <property type="entry name" value="3-HYDROXYACYL-[ACYL-CARRIER-PROTEIN] DEHYDRATASE"/>
    <property type="match status" value="1"/>
</dbReference>
<name>A0A7V3YKY7_9BACT</name>
<keyword evidence="4 8" id="KW-0441">Lipid A biosynthesis</keyword>
<evidence type="ECO:0000256" key="3">
    <source>
        <dbReference type="ARBA" id="ARBA00022516"/>
    </source>
</evidence>
<dbReference type="EC" id="4.2.1.59" evidence="8"/>
<dbReference type="InterPro" id="IPR029069">
    <property type="entry name" value="HotDog_dom_sf"/>
</dbReference>
<comment type="similarity">
    <text evidence="8">Belongs to the thioester dehydratase family. FabZ subfamily.</text>
</comment>
<comment type="catalytic activity">
    <reaction evidence="8">
        <text>a (3R)-hydroxyacyl-[ACP] = a (2E)-enoyl-[ACP] + H2O</text>
        <dbReference type="Rhea" id="RHEA:13097"/>
        <dbReference type="Rhea" id="RHEA-COMP:9925"/>
        <dbReference type="Rhea" id="RHEA-COMP:9945"/>
        <dbReference type="ChEBI" id="CHEBI:15377"/>
        <dbReference type="ChEBI" id="CHEBI:78784"/>
        <dbReference type="ChEBI" id="CHEBI:78827"/>
        <dbReference type="EC" id="4.2.1.59"/>
    </reaction>
</comment>
<dbReference type="InterPro" id="IPR010084">
    <property type="entry name" value="FabZ"/>
</dbReference>
<evidence type="ECO:0000313" key="9">
    <source>
        <dbReference type="EMBL" id="HGI74574.1"/>
    </source>
</evidence>
<dbReference type="GO" id="GO:0009245">
    <property type="term" value="P:lipid A biosynthetic process"/>
    <property type="evidence" value="ECO:0007669"/>
    <property type="project" value="UniProtKB-UniRule"/>
</dbReference>
<dbReference type="Gene3D" id="3.10.129.10">
    <property type="entry name" value="Hotdog Thioesterase"/>
    <property type="match status" value="1"/>
</dbReference>
<comment type="function">
    <text evidence="7 8">Involved in unsaturated fatty acids biosynthesis. Catalyzes the dehydration of short chain beta-hydroxyacyl-ACPs and long chain saturated and unsaturated beta-hydroxyacyl-ACPs.</text>
</comment>
<dbReference type="AlphaFoldDB" id="A0A7V3YKY7"/>
<proteinExistence type="inferred from homology"/>
<dbReference type="NCBIfam" id="TIGR01750">
    <property type="entry name" value="fabZ"/>
    <property type="match status" value="1"/>
</dbReference>
<dbReference type="InterPro" id="IPR013114">
    <property type="entry name" value="FabA_FabZ"/>
</dbReference>
<dbReference type="GO" id="GO:0006633">
    <property type="term" value="P:fatty acid biosynthetic process"/>
    <property type="evidence" value="ECO:0007669"/>
    <property type="project" value="UniProtKB-UniRule"/>
</dbReference>
<keyword evidence="6 8" id="KW-0456">Lyase</keyword>
<protein>
    <recommendedName>
        <fullName evidence="8">3-hydroxyacyl-[acyl-carrier-protein] dehydratase FabZ</fullName>
        <ecNumber evidence="8">4.2.1.59</ecNumber>
    </recommendedName>
    <alternativeName>
        <fullName evidence="8">(3R)-hydroxymyristoyl-[acyl-carrier-protein] dehydratase</fullName>
        <shortName evidence="8">(3R)-hydroxymyristoyl-ACP dehydrase</shortName>
    </alternativeName>
    <alternativeName>
        <fullName evidence="8">Beta-hydroxyacyl-ACP dehydratase</fullName>
    </alternativeName>
</protein>
<evidence type="ECO:0000256" key="5">
    <source>
        <dbReference type="ARBA" id="ARBA00023098"/>
    </source>
</evidence>
<dbReference type="GO" id="GO:0005737">
    <property type="term" value="C:cytoplasm"/>
    <property type="evidence" value="ECO:0007669"/>
    <property type="project" value="UniProtKB-SubCell"/>
</dbReference>
<dbReference type="PANTHER" id="PTHR30272:SF1">
    <property type="entry name" value="3-HYDROXYACYL-[ACYL-CARRIER-PROTEIN] DEHYDRATASE"/>
    <property type="match status" value="1"/>
</dbReference>
<dbReference type="HAMAP" id="MF_00406">
    <property type="entry name" value="FabZ"/>
    <property type="match status" value="1"/>
</dbReference>
<gene>
    <name evidence="8 9" type="primary">fabZ</name>
    <name evidence="9" type="ORF">ENU96_02690</name>
</gene>
<dbReference type="EMBL" id="DTEN01000110">
    <property type="protein sequence ID" value="HGI74574.1"/>
    <property type="molecule type" value="Genomic_DNA"/>
</dbReference>
<evidence type="ECO:0000256" key="8">
    <source>
        <dbReference type="HAMAP-Rule" id="MF_00406"/>
    </source>
</evidence>
<evidence type="ECO:0000256" key="4">
    <source>
        <dbReference type="ARBA" id="ARBA00022556"/>
    </source>
</evidence>
<keyword evidence="3 8" id="KW-0444">Lipid biosynthesis</keyword>
<dbReference type="GO" id="GO:0019171">
    <property type="term" value="F:(3R)-hydroxyacyl-[acyl-carrier-protein] dehydratase activity"/>
    <property type="evidence" value="ECO:0007669"/>
    <property type="project" value="UniProtKB-EC"/>
</dbReference>
<comment type="caution">
    <text evidence="9">The sequence shown here is derived from an EMBL/GenBank/DDBJ whole genome shotgun (WGS) entry which is preliminary data.</text>
</comment>
<evidence type="ECO:0000256" key="6">
    <source>
        <dbReference type="ARBA" id="ARBA00023239"/>
    </source>
</evidence>
<reference evidence="9" key="1">
    <citation type="journal article" date="2020" name="mSystems">
        <title>Genome- and Community-Level Interaction Insights into Carbon Utilization and Element Cycling Functions of Hydrothermarchaeota in Hydrothermal Sediment.</title>
        <authorList>
            <person name="Zhou Z."/>
            <person name="Liu Y."/>
            <person name="Xu W."/>
            <person name="Pan J."/>
            <person name="Luo Z.H."/>
            <person name="Li M."/>
        </authorList>
    </citation>
    <scope>NUCLEOTIDE SEQUENCE [LARGE SCALE GENOMIC DNA]</scope>
    <source>
        <strain evidence="9">SpSt-716</strain>
    </source>
</reference>
<keyword evidence="5 8" id="KW-0443">Lipid metabolism</keyword>
<dbReference type="GO" id="GO:0016020">
    <property type="term" value="C:membrane"/>
    <property type="evidence" value="ECO:0007669"/>
    <property type="project" value="GOC"/>
</dbReference>
<dbReference type="NCBIfam" id="NF000582">
    <property type="entry name" value="PRK00006.1"/>
    <property type="match status" value="1"/>
</dbReference>
<evidence type="ECO:0000256" key="2">
    <source>
        <dbReference type="ARBA" id="ARBA00022490"/>
    </source>
</evidence>
<evidence type="ECO:0000256" key="7">
    <source>
        <dbReference type="ARBA" id="ARBA00025049"/>
    </source>
</evidence>